<feature type="compositionally biased region" description="Low complexity" evidence="13">
    <location>
        <begin position="1388"/>
        <end position="1402"/>
    </location>
</feature>
<accession>A0A6P4ZTW1</accession>
<dbReference type="OrthoDB" id="547680at2759"/>
<dbReference type="InterPro" id="IPR046341">
    <property type="entry name" value="SET_dom_sf"/>
</dbReference>
<dbReference type="Pfam" id="PF00096">
    <property type="entry name" value="zf-C2H2"/>
    <property type="match status" value="1"/>
</dbReference>
<feature type="compositionally biased region" description="Polar residues" evidence="13">
    <location>
        <begin position="1354"/>
        <end position="1369"/>
    </location>
</feature>
<keyword evidence="11" id="KW-0479">Metal-binding</keyword>
<keyword evidence="9" id="KW-0807">Transducer</keyword>
<dbReference type="GO" id="GO:0004930">
    <property type="term" value="F:G protein-coupled receptor activity"/>
    <property type="evidence" value="ECO:0007669"/>
    <property type="project" value="UniProtKB-KW"/>
</dbReference>
<evidence type="ECO:0000256" key="5">
    <source>
        <dbReference type="ARBA" id="ARBA00022989"/>
    </source>
</evidence>
<dbReference type="PROSITE" id="PS51828">
    <property type="entry name" value="PTX_2"/>
    <property type="match status" value="1"/>
</dbReference>
<feature type="transmembrane region" description="Helical" evidence="14">
    <location>
        <begin position="623"/>
        <end position="643"/>
    </location>
</feature>
<dbReference type="PANTHER" id="PTHR16516">
    <property type="entry name" value="AGAP007109-PA"/>
    <property type="match status" value="1"/>
</dbReference>
<dbReference type="Pfam" id="PF00002">
    <property type="entry name" value="7tm_2"/>
    <property type="match status" value="1"/>
</dbReference>
<dbReference type="InterPro" id="IPR001214">
    <property type="entry name" value="SET_dom"/>
</dbReference>
<keyword evidence="6" id="KW-0297">G-protein coupled receptor</keyword>
<feature type="domain" description="C2H2-type" evidence="15">
    <location>
        <begin position="1125"/>
        <end position="1152"/>
    </location>
</feature>
<evidence type="ECO:0000256" key="3">
    <source>
        <dbReference type="ARBA" id="ARBA00007343"/>
    </source>
</evidence>
<dbReference type="Gene3D" id="3.30.160.60">
    <property type="entry name" value="Classic Zinc Finger"/>
    <property type="match status" value="1"/>
</dbReference>
<evidence type="ECO:0000259" key="15">
    <source>
        <dbReference type="PROSITE" id="PS50157"/>
    </source>
</evidence>
<dbReference type="Gene3D" id="4.10.1240.10">
    <property type="entry name" value="GPCR, family 2, extracellular hormone receptor domain"/>
    <property type="match status" value="1"/>
</dbReference>
<evidence type="ECO:0000259" key="16">
    <source>
        <dbReference type="PROSITE" id="PS50227"/>
    </source>
</evidence>
<dbReference type="Pfam" id="PF00354">
    <property type="entry name" value="Pentaxin"/>
    <property type="match status" value="1"/>
</dbReference>
<evidence type="ECO:0000256" key="12">
    <source>
        <dbReference type="PROSITE-ProRule" id="PRU01172"/>
    </source>
</evidence>
<dbReference type="Gene3D" id="2.60.120.200">
    <property type="match status" value="1"/>
</dbReference>
<protein>
    <submittedName>
        <fullName evidence="21">Uncharacterized protein LOC109485446</fullName>
    </submittedName>
</protein>
<feature type="transmembrane region" description="Helical" evidence="14">
    <location>
        <begin position="561"/>
        <end position="583"/>
    </location>
</feature>
<feature type="transmembrane region" description="Helical" evidence="14">
    <location>
        <begin position="704"/>
        <end position="729"/>
    </location>
</feature>
<feature type="domain" description="G-protein coupled receptors family 2 profile 1" evidence="16">
    <location>
        <begin position="143"/>
        <end position="215"/>
    </location>
</feature>
<dbReference type="InterPro" id="IPR036236">
    <property type="entry name" value="Znf_C2H2_sf"/>
</dbReference>
<evidence type="ECO:0000259" key="17">
    <source>
        <dbReference type="PROSITE" id="PS50261"/>
    </source>
</evidence>
<feature type="region of interest" description="Disordered" evidence="13">
    <location>
        <begin position="1194"/>
        <end position="1213"/>
    </location>
</feature>
<dbReference type="Gene3D" id="2.60.220.50">
    <property type="match status" value="1"/>
</dbReference>
<dbReference type="SMART" id="SM00355">
    <property type="entry name" value="ZnF_C2H2"/>
    <property type="match status" value="3"/>
</dbReference>
<feature type="compositionally biased region" description="Polar residues" evidence="13">
    <location>
        <begin position="1234"/>
        <end position="1243"/>
    </location>
</feature>
<sequence>MLGKHVETSKGLEEKQWHRIAFIWSGRGGRWWIYWDGKKQSGRGLGINQTIPSSGELVLGQKKKNMEHDFNKNSTFLGDISHLNIWDHMLNESRLDNIWKDCTFTECGNAASWVDFRGGTRGAMTLRWPSGVYDKCHADSKKSCNEYCSFTIGPQCNADLNNNLMWPRTQAGKTASIVCPGAQDSAWDYPRYANRTCSRTTATDGEWEQPQLSDCIGTRRVDLRTEVKKVLLSNTKVNGSYIPGYAEILQNLTQEEAGNIFDISVDIDNLAMIVKLQQRALKYAIQQAAIGALPNTSYPQWDDTSRFAQVLADIINNMLGRDRYEAWEYSKPVGGESVRLLGIVRNFARLLSDSMKFHLKQGQLQIRDASVELKFKNFALSVQVLQRDVSARMTVNGRTRYAKSVFPNGRVDDMNRLAADVRSQLNLTRQEYVGLGQIAYPTVVRLLPNHFRSSKEANINAPMVGTYVLEEQEMNNLTEPLLATLPLFKYYNVSNPRCLTLVIGDKFHPYRWVADGCKLVRKRYNTVLCECRQTGIVTVGTDMYDINWRLSYQRHFEQEPIAVMGCIACMLLCIGAFCAFYYYKCKADTVEVHKNLAASITLLHLFFVIGIKRTESMLVCRGFAVLIHYFFLTMFTWLMNEAFNLYVVVSNAMHETAVQQRPMARYYVMGWVVPGMVVAAFVGINQDSYYDSADLCWISSNHVWMLLGPVFGILTITTLVLIFAMKDIVESSYSKDQQANKVVINHAKAVWTQLVLAMVTWTFSFLSLKMVGAILQYLFAIFSTLQGSFFAMFYCVLNEEVSRTYKAQQELLKQKKAQRRRYRHPMMSLKGKSRYRRMKKRGVKFAFQRKPPPTASQQVEEQSGSIRHSALEETQVKKRGVKFAFQRKPPPTASQQVEEQSGSIRHSALEETQHPFMFRHDFINISSRQPHYVPYRSYIQAPINRHTLARRAQTTSAWPALPTPHRLLRGQRMGQTMDEGREIRGQTMTDERDSTELLTGVWTTADIPPRTVFGPYVSGTDDVDPAVLIGIRTKDKRMVSYAYKVDPSCCREAGETLKWLRLIQPARDRREQNMEAFQRGGKVYFRSVCHIRRDEELLVWYSDDWAVNIGIPDILPSFIAGEKNYQCPHCCKMFQFPNPLRAHMRYKCEKRQSAMAGKAGTAIFPSSTAAMPVTTKPVTVDIDLAVRTARMLKSAPAGASKPGPGFSFHDLPHNMEEANGLAADKAGKAAASPEPSTRTESLLSVQTSPPQRSSRSPETVSRHSPTETSPSPRHASDSPTDGSRKRPNGDFQFQSRHSKDTANVSSAKRPRSDSSDSSDSPFLTNKSPKHTTFQEETSTSVSKPYSPESRKTDASSSHILLGRQSSNDRGSPLTPSSDTDDDGKSAFTEVTSSKSSSVAAKENLTPPLPDHRKSDSESRGTTNKLSSTSGRLLSSLGSVGQVLPASSGGTASAFSQPIRAGGGHHAVSPTYPPELNPFKVTNMDFPLEIKAPIANMAPINANLPPSMYLPRGEFDGPGFLSAADKAAAPMLFPGMGKIEPRPFLPRPPVIPHVPVPPLISSPTAAVTFNLPTQNWCAKCNASFRMTSDLVYHMRSHHKAEVDPTKRKREEKLRCDVCGESFRERHHLSRHMTSHQ</sequence>
<dbReference type="GO" id="GO:0005634">
    <property type="term" value="C:nucleus"/>
    <property type="evidence" value="ECO:0007669"/>
    <property type="project" value="UniProtKB-SubCell"/>
</dbReference>
<reference evidence="21" key="1">
    <citation type="submission" date="2025-08" db="UniProtKB">
        <authorList>
            <consortium name="RefSeq"/>
        </authorList>
    </citation>
    <scope>IDENTIFICATION</scope>
    <source>
        <tissue evidence="21">Gonad</tissue>
    </source>
</reference>
<evidence type="ECO:0000256" key="7">
    <source>
        <dbReference type="ARBA" id="ARBA00023136"/>
    </source>
</evidence>
<dbReference type="GO" id="GO:0016020">
    <property type="term" value="C:membrane"/>
    <property type="evidence" value="ECO:0007669"/>
    <property type="project" value="UniProtKB-SubCell"/>
</dbReference>
<evidence type="ECO:0000256" key="11">
    <source>
        <dbReference type="PROSITE-ProRule" id="PRU00042"/>
    </source>
</evidence>
<dbReference type="Pfam" id="PF21549">
    <property type="entry name" value="PRDM2_PR"/>
    <property type="match status" value="1"/>
</dbReference>
<dbReference type="SUPFAM" id="SSF111418">
    <property type="entry name" value="Hormone receptor domain"/>
    <property type="match status" value="1"/>
</dbReference>
<dbReference type="SUPFAM" id="SSF49899">
    <property type="entry name" value="Concanavalin A-like lectins/glucanases"/>
    <property type="match status" value="1"/>
</dbReference>
<evidence type="ECO:0000256" key="13">
    <source>
        <dbReference type="SAM" id="MobiDB-lite"/>
    </source>
</evidence>
<feature type="compositionally biased region" description="Polar residues" evidence="13">
    <location>
        <begin position="1321"/>
        <end position="1343"/>
    </location>
</feature>
<feature type="domain" description="C2H2-type" evidence="15">
    <location>
        <begin position="1612"/>
        <end position="1635"/>
    </location>
</feature>
<evidence type="ECO:0000259" key="18">
    <source>
        <dbReference type="PROSITE" id="PS50280"/>
    </source>
</evidence>
<dbReference type="PROSITE" id="PS50227">
    <property type="entry name" value="G_PROTEIN_RECEP_F2_3"/>
    <property type="match status" value="1"/>
</dbReference>
<name>A0A6P4ZTW1_BRABE</name>
<feature type="region of interest" description="Disordered" evidence="13">
    <location>
        <begin position="1222"/>
        <end position="1432"/>
    </location>
</feature>
<dbReference type="PROSITE" id="PS50261">
    <property type="entry name" value="G_PROTEIN_RECEP_F2_4"/>
    <property type="match status" value="1"/>
</dbReference>
<evidence type="ECO:0000256" key="9">
    <source>
        <dbReference type="ARBA" id="ARBA00023224"/>
    </source>
</evidence>
<dbReference type="PROSITE" id="PS50280">
    <property type="entry name" value="SET"/>
    <property type="match status" value="1"/>
</dbReference>
<feature type="transmembrane region" description="Helical" evidence="14">
    <location>
        <begin position="774"/>
        <end position="797"/>
    </location>
</feature>
<dbReference type="GeneID" id="109485446"/>
<dbReference type="InterPro" id="IPR013087">
    <property type="entry name" value="Znf_C2H2_type"/>
</dbReference>
<comment type="caution">
    <text evidence="12">Lacks conserved residue(s) required for the propagation of feature annotation.</text>
</comment>
<evidence type="ECO:0000313" key="20">
    <source>
        <dbReference type="Proteomes" id="UP000515135"/>
    </source>
</evidence>
<dbReference type="InterPro" id="IPR017981">
    <property type="entry name" value="GPCR_2-like_7TM"/>
</dbReference>
<feature type="transmembrane region" description="Helical" evidence="14">
    <location>
        <begin position="664"/>
        <end position="684"/>
    </location>
</feature>
<comment type="subcellular location">
    <subcellularLocation>
        <location evidence="2">Membrane</location>
        <topology evidence="2">Multi-pass membrane protein</topology>
    </subcellularLocation>
    <subcellularLocation>
        <location evidence="1">Nucleus</location>
    </subcellularLocation>
</comment>
<keyword evidence="5 14" id="KW-1133">Transmembrane helix</keyword>
<dbReference type="InterPro" id="IPR013320">
    <property type="entry name" value="ConA-like_dom_sf"/>
</dbReference>
<proteinExistence type="inferred from homology"/>
<evidence type="ECO:0000256" key="8">
    <source>
        <dbReference type="ARBA" id="ARBA00023170"/>
    </source>
</evidence>
<comment type="similarity">
    <text evidence="3">Belongs to the G-protein coupled receptor 2 family. Adhesion G-protein coupled receptor (ADGR) subfamily.</text>
</comment>
<dbReference type="Pfam" id="PF02793">
    <property type="entry name" value="HRM"/>
    <property type="match status" value="1"/>
</dbReference>
<keyword evidence="20" id="KW-1185">Reference proteome</keyword>
<dbReference type="PANTHER" id="PTHR16516:SF4">
    <property type="entry name" value="C2H2-TYPE DOMAIN-CONTAINING PROTEIN"/>
    <property type="match status" value="1"/>
</dbReference>
<dbReference type="KEGG" id="bbel:109485446"/>
<dbReference type="InterPro" id="IPR046338">
    <property type="entry name" value="GAIN_dom_sf"/>
</dbReference>
<feature type="domain" description="C2H2-type" evidence="15">
    <location>
        <begin position="1574"/>
        <end position="1602"/>
    </location>
</feature>
<dbReference type="Gene3D" id="1.20.1070.10">
    <property type="entry name" value="Rhodopsin 7-helix transmembrane proteins"/>
    <property type="match status" value="1"/>
</dbReference>
<evidence type="ECO:0000256" key="2">
    <source>
        <dbReference type="ARBA" id="ARBA00004141"/>
    </source>
</evidence>
<keyword evidence="4 14" id="KW-0812">Transmembrane</keyword>
<dbReference type="InterPro" id="IPR044402">
    <property type="entry name" value="PRDM8-like_PR/SET"/>
</dbReference>
<organism evidence="20 21">
    <name type="scientific">Branchiostoma belcheri</name>
    <name type="common">Amphioxus</name>
    <dbReference type="NCBI Taxonomy" id="7741"/>
    <lineage>
        <taxon>Eukaryota</taxon>
        <taxon>Metazoa</taxon>
        <taxon>Chordata</taxon>
        <taxon>Cephalochordata</taxon>
        <taxon>Leptocardii</taxon>
        <taxon>Amphioxiformes</taxon>
        <taxon>Branchiostomatidae</taxon>
        <taxon>Branchiostoma</taxon>
    </lineage>
</organism>
<dbReference type="PROSITE" id="PS50157">
    <property type="entry name" value="ZINC_FINGER_C2H2_2"/>
    <property type="match status" value="3"/>
</dbReference>
<feature type="domain" description="G-protein coupled receptors family 2 profile 2" evidence="17">
    <location>
        <begin position="566"/>
        <end position="798"/>
    </location>
</feature>
<evidence type="ECO:0000256" key="14">
    <source>
        <dbReference type="SAM" id="Phobius"/>
    </source>
</evidence>
<keyword evidence="11" id="KW-0862">Zinc</keyword>
<evidence type="ECO:0000256" key="1">
    <source>
        <dbReference type="ARBA" id="ARBA00004123"/>
    </source>
</evidence>
<feature type="compositionally biased region" description="Low complexity" evidence="13">
    <location>
        <begin position="1244"/>
        <end position="1257"/>
    </location>
</feature>
<dbReference type="InterPro" id="IPR052296">
    <property type="entry name" value="TR-Histone_Methyltrans"/>
</dbReference>
<evidence type="ECO:0000256" key="10">
    <source>
        <dbReference type="ARBA" id="ARBA00023242"/>
    </source>
</evidence>
<dbReference type="InterPro" id="IPR000832">
    <property type="entry name" value="GPCR_2_secretin-like"/>
</dbReference>
<dbReference type="InterPro" id="IPR001759">
    <property type="entry name" value="PTX_dom"/>
</dbReference>
<evidence type="ECO:0000313" key="21">
    <source>
        <dbReference type="RefSeq" id="XP_019644610.1"/>
    </source>
</evidence>
<keyword evidence="8" id="KW-0675">Receptor</keyword>
<feature type="domain" description="SET" evidence="18">
    <location>
        <begin position="979"/>
        <end position="1102"/>
    </location>
</feature>
<feature type="compositionally biased region" description="Low complexity" evidence="13">
    <location>
        <begin position="1222"/>
        <end position="1231"/>
    </location>
</feature>
<evidence type="ECO:0000259" key="19">
    <source>
        <dbReference type="PROSITE" id="PS51828"/>
    </source>
</evidence>
<gene>
    <name evidence="21" type="primary">LOC109485446</name>
</gene>
<evidence type="ECO:0000256" key="4">
    <source>
        <dbReference type="ARBA" id="ARBA00022692"/>
    </source>
</evidence>
<dbReference type="Gene3D" id="2.170.270.10">
    <property type="entry name" value="SET domain"/>
    <property type="match status" value="1"/>
</dbReference>
<feature type="compositionally biased region" description="Basic and acidic residues" evidence="13">
    <location>
        <begin position="1409"/>
        <end position="1418"/>
    </location>
</feature>
<feature type="region of interest" description="Disordered" evidence="13">
    <location>
        <begin position="1445"/>
        <end position="1470"/>
    </location>
</feature>
<dbReference type="PRINTS" id="PR00895">
    <property type="entry name" value="PENTAXIN"/>
</dbReference>
<feature type="transmembrane region" description="Helical" evidence="14">
    <location>
        <begin position="750"/>
        <end position="768"/>
    </location>
</feature>
<dbReference type="GO" id="GO:0006355">
    <property type="term" value="P:regulation of DNA-templated transcription"/>
    <property type="evidence" value="ECO:0007669"/>
    <property type="project" value="TreeGrafter"/>
</dbReference>
<dbReference type="InterPro" id="IPR001879">
    <property type="entry name" value="GPCR_2_extracellular_dom"/>
</dbReference>
<feature type="compositionally biased region" description="Polar residues" evidence="13">
    <location>
        <begin position="1291"/>
        <end position="1306"/>
    </location>
</feature>
<dbReference type="PROSITE" id="PS00028">
    <property type="entry name" value="ZINC_FINGER_C2H2_1"/>
    <property type="match status" value="2"/>
</dbReference>
<evidence type="ECO:0000256" key="6">
    <source>
        <dbReference type="ARBA" id="ARBA00023040"/>
    </source>
</evidence>
<dbReference type="SUPFAM" id="SSF57667">
    <property type="entry name" value="beta-beta-alpha zinc fingers"/>
    <property type="match status" value="2"/>
</dbReference>
<keyword evidence="11" id="KW-0863">Zinc-finger</keyword>
<feature type="compositionally biased region" description="Polar residues" evidence="13">
    <location>
        <begin position="1266"/>
        <end position="1281"/>
    </location>
</feature>
<dbReference type="GO" id="GO:0007166">
    <property type="term" value="P:cell surface receptor signaling pathway"/>
    <property type="evidence" value="ECO:0007669"/>
    <property type="project" value="InterPro"/>
</dbReference>
<feature type="domain" description="Pentraxin (PTX)" evidence="19">
    <location>
        <begin position="1"/>
        <end position="133"/>
    </location>
</feature>
<dbReference type="Proteomes" id="UP000515135">
    <property type="component" value="Unplaced"/>
</dbReference>
<keyword evidence="10" id="KW-0539">Nucleus</keyword>
<dbReference type="GO" id="GO:0008270">
    <property type="term" value="F:zinc ion binding"/>
    <property type="evidence" value="ECO:0007669"/>
    <property type="project" value="UniProtKB-KW"/>
</dbReference>
<dbReference type="CDD" id="cd19192">
    <property type="entry name" value="PR-SET_PRDM8"/>
    <property type="match status" value="1"/>
</dbReference>
<dbReference type="InterPro" id="IPR036445">
    <property type="entry name" value="GPCR_2_extracell_dom_sf"/>
</dbReference>
<dbReference type="RefSeq" id="XP_019644610.1">
    <property type="nucleotide sequence ID" value="XM_019789051.1"/>
</dbReference>
<dbReference type="CDD" id="cd15040">
    <property type="entry name" value="7tmB2_Adhesion"/>
    <property type="match status" value="1"/>
</dbReference>
<keyword evidence="7 14" id="KW-0472">Membrane</keyword>